<evidence type="ECO:0000313" key="6">
    <source>
        <dbReference type="Proteomes" id="UP000298663"/>
    </source>
</evidence>
<keyword evidence="3" id="KW-1133">Transmembrane helix</keyword>
<name>A0A4U8UQG8_STECR</name>
<dbReference type="Proteomes" id="UP000298663">
    <property type="component" value="Chromosome X"/>
</dbReference>
<reference evidence="5 6" key="1">
    <citation type="journal article" date="2015" name="Genome Biol.">
        <title>Comparative genomics of Steinernema reveals deeply conserved gene regulatory networks.</title>
        <authorList>
            <person name="Dillman A.R."/>
            <person name="Macchietto M."/>
            <person name="Porter C.F."/>
            <person name="Rogers A."/>
            <person name="Williams B."/>
            <person name="Antoshechkin I."/>
            <person name="Lee M.M."/>
            <person name="Goodwin Z."/>
            <person name="Lu X."/>
            <person name="Lewis E.E."/>
            <person name="Goodrich-Blair H."/>
            <person name="Stock S.P."/>
            <person name="Adams B.J."/>
            <person name="Sternberg P.W."/>
            <person name="Mortazavi A."/>
        </authorList>
    </citation>
    <scope>NUCLEOTIDE SEQUENCE [LARGE SCALE GENOMIC DNA]</scope>
    <source>
        <strain evidence="5 6">ALL</strain>
    </source>
</reference>
<feature type="transmembrane region" description="Helical" evidence="3">
    <location>
        <begin position="7"/>
        <end position="25"/>
    </location>
</feature>
<accession>A0A4U8UQG8</accession>
<keyword evidence="6" id="KW-1185">Reference proteome</keyword>
<comment type="caution">
    <text evidence="5">The sequence shown here is derived from an EMBL/GenBank/DDBJ whole genome shotgun (WGS) entry which is preliminary data.</text>
</comment>
<evidence type="ECO:0000256" key="3">
    <source>
        <dbReference type="SAM" id="Phobius"/>
    </source>
</evidence>
<dbReference type="EMBL" id="CM016762">
    <property type="protein sequence ID" value="TMS34635.1"/>
    <property type="molecule type" value="Genomic_DNA"/>
</dbReference>
<dbReference type="STRING" id="34508.A0A4U8UQG8"/>
<evidence type="ECO:0000313" key="5">
    <source>
        <dbReference type="EMBL" id="TMS34635.1"/>
    </source>
</evidence>
<evidence type="ECO:0000259" key="4">
    <source>
        <dbReference type="Pfam" id="PF17039"/>
    </source>
</evidence>
<dbReference type="GO" id="GO:0008417">
    <property type="term" value="F:fucosyltransferase activity"/>
    <property type="evidence" value="ECO:0007669"/>
    <property type="project" value="InterPro"/>
</dbReference>
<organism evidence="5 6">
    <name type="scientific">Steinernema carpocapsae</name>
    <name type="common">Entomopathogenic nematode</name>
    <dbReference type="NCBI Taxonomy" id="34508"/>
    <lineage>
        <taxon>Eukaryota</taxon>
        <taxon>Metazoa</taxon>
        <taxon>Ecdysozoa</taxon>
        <taxon>Nematoda</taxon>
        <taxon>Chromadorea</taxon>
        <taxon>Rhabditida</taxon>
        <taxon>Tylenchina</taxon>
        <taxon>Panagrolaimomorpha</taxon>
        <taxon>Strongyloidoidea</taxon>
        <taxon>Steinernematidae</taxon>
        <taxon>Steinernema</taxon>
    </lineage>
</organism>
<gene>
    <name evidence="5" type="ORF">L596_002183</name>
</gene>
<dbReference type="Pfam" id="PF17039">
    <property type="entry name" value="Glyco_tran_10_N"/>
    <property type="match status" value="1"/>
</dbReference>
<dbReference type="AlphaFoldDB" id="A0A4U8UQG8"/>
<dbReference type="EMBL" id="AZBU02000001">
    <property type="protein sequence ID" value="TMS34635.1"/>
    <property type="molecule type" value="Genomic_DNA"/>
</dbReference>
<dbReference type="OrthoDB" id="5876638at2759"/>
<keyword evidence="2" id="KW-0333">Golgi apparatus</keyword>
<dbReference type="PANTHER" id="PTHR48438">
    <property type="entry name" value="ALPHA-(1,3)-FUCOSYLTRANSFERASE C-RELATED"/>
    <property type="match status" value="1"/>
</dbReference>
<dbReference type="PANTHER" id="PTHR48438:SF1">
    <property type="entry name" value="ALPHA-(1,3)-FUCOSYLTRANSFERASE C-RELATED"/>
    <property type="match status" value="1"/>
</dbReference>
<keyword evidence="3" id="KW-0472">Membrane</keyword>
<protein>
    <recommendedName>
        <fullName evidence="4">Fucosyltransferase N-terminal domain-containing protein</fullName>
    </recommendedName>
</protein>
<evidence type="ECO:0000256" key="1">
    <source>
        <dbReference type="ARBA" id="ARBA00004447"/>
    </source>
</evidence>
<comment type="subcellular location">
    <subcellularLocation>
        <location evidence="1">Golgi apparatus</location>
        <location evidence="1">Golgi stack membrane</location>
        <topology evidence="1">Single-pass type II membrane protein</topology>
    </subcellularLocation>
</comment>
<proteinExistence type="predicted"/>
<dbReference type="InterPro" id="IPR001503">
    <property type="entry name" value="Glyco_trans_10"/>
</dbReference>
<keyword evidence="3" id="KW-0812">Transmembrane</keyword>
<dbReference type="SUPFAM" id="SSF53756">
    <property type="entry name" value="UDP-Glycosyltransferase/glycogen phosphorylase"/>
    <property type="match status" value="1"/>
</dbReference>
<evidence type="ECO:0000256" key="2">
    <source>
        <dbReference type="ARBA" id="ARBA00023034"/>
    </source>
</evidence>
<dbReference type="GO" id="GO:0032580">
    <property type="term" value="C:Golgi cisterna membrane"/>
    <property type="evidence" value="ECO:0007669"/>
    <property type="project" value="UniProtKB-SubCell"/>
</dbReference>
<sequence>MRFGRRYVSALQITVVFIIGLYTLIHIRNAGQTSTLDHPPPLKQRYQKPPYYFDIKLKDGQNVTIEEVLTDPRFPSLEQRMNFTPSRKQKLILAIDTGHSEANLQGCPDWNCAFSGSIQDFHRADVVMIRSGEIIRDEKRKPNQYIVFFSQESPVHTFAEAPTNNFFNLSLSYRHDSLGSSPYGYTVKLARESRQLREPVINDTLIRGKSKAATATLRAPARNL</sequence>
<feature type="domain" description="Fucosyltransferase N-terminal" evidence="4">
    <location>
        <begin position="88"/>
        <end position="184"/>
    </location>
</feature>
<dbReference type="InterPro" id="IPR031481">
    <property type="entry name" value="Glyco_tran_10_N"/>
</dbReference>
<reference evidence="5 6" key="2">
    <citation type="journal article" date="2019" name="G3 (Bethesda)">
        <title>Hybrid Assembly of the Genome of the Entomopathogenic Nematode Steinernema carpocapsae Identifies the X-Chromosome.</title>
        <authorList>
            <person name="Serra L."/>
            <person name="Macchietto M."/>
            <person name="Macias-Munoz A."/>
            <person name="McGill C.J."/>
            <person name="Rodriguez I.M."/>
            <person name="Rodriguez B."/>
            <person name="Murad R."/>
            <person name="Mortazavi A."/>
        </authorList>
    </citation>
    <scope>NUCLEOTIDE SEQUENCE [LARGE SCALE GENOMIC DNA]</scope>
    <source>
        <strain evidence="5 6">ALL</strain>
    </source>
</reference>